<evidence type="ECO:0000313" key="1">
    <source>
        <dbReference type="EMBL" id="ENH72100.1"/>
    </source>
</evidence>
<dbReference type="Proteomes" id="UP000016928">
    <property type="component" value="Unassembled WGS sequence"/>
</dbReference>
<reference evidence="2" key="2">
    <citation type="journal article" date="2014" name="PLoS ONE">
        <title>Genome and Transcriptome Analysis of the Fungal Pathogen Fusarium oxysporum f. sp. cubense Causing Banana Vascular Wilt Disease.</title>
        <authorList>
            <person name="Guo L."/>
            <person name="Han L."/>
            <person name="Yang L."/>
            <person name="Zeng H."/>
            <person name="Fan D."/>
            <person name="Zhu Y."/>
            <person name="Feng Y."/>
            <person name="Wang G."/>
            <person name="Peng C."/>
            <person name="Jiang X."/>
            <person name="Zhou D."/>
            <person name="Ni P."/>
            <person name="Liang C."/>
            <person name="Liu L."/>
            <person name="Wang J."/>
            <person name="Mao C."/>
            <person name="Fang X."/>
            <person name="Peng M."/>
            <person name="Huang J."/>
        </authorList>
    </citation>
    <scope>NUCLEOTIDE SEQUENCE [LARGE SCALE GENOMIC DNA]</scope>
    <source>
        <strain evidence="2">race 1</strain>
    </source>
</reference>
<dbReference type="HOGENOM" id="CLU_615444_0_0_1"/>
<organism evidence="1 2">
    <name type="scientific">Fusarium oxysporum f. sp. cubense (strain race 1)</name>
    <name type="common">Panama disease fungus</name>
    <dbReference type="NCBI Taxonomy" id="1229664"/>
    <lineage>
        <taxon>Eukaryota</taxon>
        <taxon>Fungi</taxon>
        <taxon>Dikarya</taxon>
        <taxon>Ascomycota</taxon>
        <taxon>Pezizomycotina</taxon>
        <taxon>Sordariomycetes</taxon>
        <taxon>Hypocreomycetidae</taxon>
        <taxon>Hypocreales</taxon>
        <taxon>Nectriaceae</taxon>
        <taxon>Fusarium</taxon>
        <taxon>Fusarium oxysporum species complex</taxon>
    </lineage>
</organism>
<gene>
    <name evidence="1" type="ORF">FOC1_g10006465</name>
</gene>
<dbReference type="Gene3D" id="3.40.50.1460">
    <property type="match status" value="1"/>
</dbReference>
<dbReference type="AlphaFoldDB" id="N4UPU2"/>
<dbReference type="EMBL" id="KB730104">
    <property type="protein sequence ID" value="ENH72100.1"/>
    <property type="molecule type" value="Genomic_DNA"/>
</dbReference>
<protein>
    <submittedName>
        <fullName evidence="1">Uncharacterized protein</fullName>
    </submittedName>
</protein>
<proteinExistence type="predicted"/>
<reference evidence="2" key="1">
    <citation type="submission" date="2012-09" db="EMBL/GenBank/DDBJ databases">
        <title>Genome sequencing and comparative transcriptomics of race 1 and race 4 of banana pathogen: Fusarium oxysporum f. sp. cubense.</title>
        <authorList>
            <person name="Fang X."/>
            <person name="Huang J."/>
        </authorList>
    </citation>
    <scope>NUCLEOTIDE SEQUENCE [LARGE SCALE GENOMIC DNA]</scope>
    <source>
        <strain evidence="2">race 1</strain>
    </source>
</reference>
<evidence type="ECO:0000313" key="2">
    <source>
        <dbReference type="Proteomes" id="UP000016928"/>
    </source>
</evidence>
<dbReference type="VEuPathDB" id="FungiDB:FOC1_g10006465"/>
<dbReference type="OMA" id="IGECINA"/>
<accession>N4UPU2</accession>
<name>N4UPU2_FUSC1</name>
<sequence length="445" mass="49581">MRSPFRPSAIVSGIGMPNEAETIPEDTDRLLYFHYSGHGTLRRRISNFDDDDGMEDDDIDDFKSTPLVIRDDASGGAYLTGRKLGLSIKRMVKNSHFWATVVLYSCFSGDGLRDDEDDTSFTARWFDEIDDLVLNVGQDAEAEMNHEEEEEDDNDDEGSRDALDVRTCWLSDPDDCAVITTPGRFEFFGLDSDAIGECINATRLDRDIALDIGLVQSVEIGSIYNVITDGDVPGDERTTRIEVTSVKRFRSRARPLDANALESWPSKVVRRATLHRWAMFISLKGSQSLWNLNCLRHVLVLEQQTTRTSFELEAPKTAKDGDQIKLNIHYQGTLPSIWISVYCFLPSWGISKIFPSSGAAACNVETKSGKSRDNISMTMSVPLGCREDDPDPVEDHFFVFISTPPTDGQVPSWGDISLPSIRAAGDAKSMLWAPSPQDSGARDDR</sequence>